<dbReference type="InterPro" id="IPR042092">
    <property type="entry name" value="PsdUridine_s_RsuA/RluB/E/F_cat"/>
</dbReference>
<proteinExistence type="inferred from homology"/>
<comment type="caution">
    <text evidence="8">The sequence shown here is derived from an EMBL/GenBank/DDBJ whole genome shotgun (WGS) entry which is preliminary data.</text>
</comment>
<evidence type="ECO:0000256" key="1">
    <source>
        <dbReference type="ARBA" id="ARBA00008348"/>
    </source>
</evidence>
<gene>
    <name evidence="8" type="ORF">PL2TA16_03166</name>
</gene>
<dbReference type="InterPro" id="IPR020103">
    <property type="entry name" value="PsdUridine_synth_cat_dom_sf"/>
</dbReference>
<evidence type="ECO:0000313" key="8">
    <source>
        <dbReference type="EMBL" id="ESP93585.1"/>
    </source>
</evidence>
<dbReference type="RefSeq" id="WP_023399044.1">
    <property type="nucleotide sequence ID" value="NZ_AUSV01000035.1"/>
</dbReference>
<dbReference type="PROSITE" id="PS01149">
    <property type="entry name" value="PSI_RSU"/>
    <property type="match status" value="1"/>
</dbReference>
<evidence type="ECO:0000256" key="5">
    <source>
        <dbReference type="PROSITE-ProRule" id="PRU00182"/>
    </source>
</evidence>
<reference evidence="8 9" key="1">
    <citation type="submission" date="2013-07" db="EMBL/GenBank/DDBJ databases">
        <title>Draft genome sequence of Pseudoalteromonas luteoviolacea 2ta16.</title>
        <authorList>
            <person name="Allen E.E."/>
            <person name="Azam F."/>
            <person name="Podell S."/>
        </authorList>
    </citation>
    <scope>NUCLEOTIDE SEQUENCE [LARGE SCALE GENOMIC DNA]</scope>
    <source>
        <strain evidence="8 9">2ta16</strain>
    </source>
</reference>
<evidence type="ECO:0000259" key="7">
    <source>
        <dbReference type="SMART" id="SM00363"/>
    </source>
</evidence>
<dbReference type="InterPro" id="IPR018496">
    <property type="entry name" value="PsdUridine_synth_RsuA/RluB_CS"/>
</dbReference>
<dbReference type="PATRIC" id="fig|1353533.3.peg.2123"/>
<dbReference type="InterPro" id="IPR000748">
    <property type="entry name" value="PsdUridine_synth_RsuA/RluB/E/F"/>
</dbReference>
<dbReference type="InterPro" id="IPR002942">
    <property type="entry name" value="S4_RNA-bd"/>
</dbReference>
<comment type="similarity">
    <text evidence="1 6">Belongs to the pseudouridine synthase RsuA family.</text>
</comment>
<dbReference type="Gene3D" id="3.30.70.580">
    <property type="entry name" value="Pseudouridine synthase I, catalytic domain, N-terminal subdomain"/>
    <property type="match status" value="1"/>
</dbReference>
<evidence type="ECO:0000256" key="3">
    <source>
        <dbReference type="ARBA" id="ARBA00036390"/>
    </source>
</evidence>
<dbReference type="NCBIfam" id="TIGR00093">
    <property type="entry name" value="pseudouridine synthase"/>
    <property type="match status" value="1"/>
</dbReference>
<dbReference type="Pfam" id="PF00849">
    <property type="entry name" value="PseudoU_synth_2"/>
    <property type="match status" value="1"/>
</dbReference>
<dbReference type="Gene3D" id="3.10.290.10">
    <property type="entry name" value="RNA-binding S4 domain"/>
    <property type="match status" value="1"/>
</dbReference>
<dbReference type="InterPro" id="IPR006145">
    <property type="entry name" value="PsdUridine_synth_RsuA/RluA"/>
</dbReference>
<dbReference type="SUPFAM" id="SSF55174">
    <property type="entry name" value="Alpha-L RNA-binding motif"/>
    <property type="match status" value="1"/>
</dbReference>
<dbReference type="InterPro" id="IPR036986">
    <property type="entry name" value="S4_RNA-bd_sf"/>
</dbReference>
<evidence type="ECO:0000256" key="6">
    <source>
        <dbReference type="RuleBase" id="RU003887"/>
    </source>
</evidence>
<feature type="domain" description="RNA-binding S4" evidence="7">
    <location>
        <begin position="10"/>
        <end position="70"/>
    </location>
</feature>
<keyword evidence="2 6" id="KW-0413">Isomerase</keyword>
<dbReference type="EC" id="5.4.99.-" evidence="6"/>
<accession>V4HRY9</accession>
<keyword evidence="5" id="KW-0694">RNA-binding</keyword>
<dbReference type="AlphaFoldDB" id="V4HRY9"/>
<dbReference type="CDD" id="cd00165">
    <property type="entry name" value="S4"/>
    <property type="match status" value="1"/>
</dbReference>
<protein>
    <recommendedName>
        <fullName evidence="6">Pseudouridine synthase</fullName>
        <ecNumber evidence="6">5.4.99.-</ecNumber>
    </recommendedName>
</protein>
<dbReference type="SMART" id="SM00363">
    <property type="entry name" value="S4"/>
    <property type="match status" value="1"/>
</dbReference>
<dbReference type="PANTHER" id="PTHR47683">
    <property type="entry name" value="PSEUDOURIDINE SYNTHASE FAMILY PROTEIN-RELATED"/>
    <property type="match status" value="1"/>
</dbReference>
<dbReference type="PROSITE" id="PS50889">
    <property type="entry name" value="S4"/>
    <property type="match status" value="1"/>
</dbReference>
<dbReference type="Gene3D" id="3.30.70.1560">
    <property type="entry name" value="Alpha-L RNA-binding motif"/>
    <property type="match status" value="1"/>
</dbReference>
<dbReference type="GO" id="GO:0003723">
    <property type="term" value="F:RNA binding"/>
    <property type="evidence" value="ECO:0007669"/>
    <property type="project" value="UniProtKB-KW"/>
</dbReference>
<dbReference type="EMBL" id="AUSV01000035">
    <property type="protein sequence ID" value="ESP93585.1"/>
    <property type="molecule type" value="Genomic_DNA"/>
</dbReference>
<comment type="catalytic activity">
    <reaction evidence="3">
        <text>uridine(35) in tRNA(Tyr) = pseudouridine(35) in tRNA(Tyr)</text>
        <dbReference type="Rhea" id="RHEA:60556"/>
        <dbReference type="Rhea" id="RHEA-COMP:15607"/>
        <dbReference type="Rhea" id="RHEA-COMP:15608"/>
        <dbReference type="ChEBI" id="CHEBI:65314"/>
        <dbReference type="ChEBI" id="CHEBI:65315"/>
    </reaction>
</comment>
<dbReference type="GO" id="GO:0160138">
    <property type="term" value="F:23S rRNA pseudouridine(2604) synthase activity"/>
    <property type="evidence" value="ECO:0007669"/>
    <property type="project" value="UniProtKB-EC"/>
</dbReference>
<dbReference type="InterPro" id="IPR050343">
    <property type="entry name" value="RsuA_PseudoU_synthase"/>
</dbReference>
<dbReference type="FunFam" id="3.10.290.10:FF:000003">
    <property type="entry name" value="Pseudouridine synthase"/>
    <property type="match status" value="1"/>
</dbReference>
<dbReference type="GO" id="GO:0000455">
    <property type="term" value="P:enzyme-directed rRNA pseudouridine synthesis"/>
    <property type="evidence" value="ECO:0007669"/>
    <property type="project" value="UniProtKB-ARBA"/>
</dbReference>
<dbReference type="SUPFAM" id="SSF55120">
    <property type="entry name" value="Pseudouridine synthase"/>
    <property type="match status" value="1"/>
</dbReference>
<dbReference type="PANTHER" id="PTHR47683:SF2">
    <property type="entry name" value="RNA-BINDING S4 DOMAIN-CONTAINING PROTEIN"/>
    <property type="match status" value="1"/>
</dbReference>
<dbReference type="Pfam" id="PF01479">
    <property type="entry name" value="S4"/>
    <property type="match status" value="1"/>
</dbReference>
<organism evidence="8 9">
    <name type="scientific">Pseudoalteromonas luteoviolacea (strain 2ta16)</name>
    <dbReference type="NCBI Taxonomy" id="1353533"/>
    <lineage>
        <taxon>Bacteria</taxon>
        <taxon>Pseudomonadati</taxon>
        <taxon>Pseudomonadota</taxon>
        <taxon>Gammaproteobacteria</taxon>
        <taxon>Alteromonadales</taxon>
        <taxon>Pseudoalteromonadaceae</taxon>
        <taxon>Pseudoalteromonas</taxon>
    </lineage>
</organism>
<evidence type="ECO:0000313" key="9">
    <source>
        <dbReference type="Proteomes" id="UP000017820"/>
    </source>
</evidence>
<dbReference type="InterPro" id="IPR020094">
    <property type="entry name" value="TruA/RsuA/RluB/E/F_N"/>
</dbReference>
<comment type="catalytic activity">
    <reaction evidence="4">
        <text>uridine(2604) in 23S rRNA = pseudouridine(2604) in 23S rRNA</text>
        <dbReference type="Rhea" id="RHEA:38875"/>
        <dbReference type="Rhea" id="RHEA-COMP:10093"/>
        <dbReference type="Rhea" id="RHEA-COMP:10094"/>
        <dbReference type="ChEBI" id="CHEBI:65314"/>
        <dbReference type="ChEBI" id="CHEBI:65315"/>
        <dbReference type="EC" id="5.4.99.21"/>
    </reaction>
</comment>
<evidence type="ECO:0000256" key="4">
    <source>
        <dbReference type="ARBA" id="ARBA00036535"/>
    </source>
</evidence>
<sequence>MSENSVIAPMRLAKYLSHCGVCSRRQASRLIELGQVQVNGRAANHIDHVTEQDDIWVTGQKVAGLAPKLLYLYHKPVGIDCKLSEQDPSSLFHHLPKGSRVYPIGRLDKDSRGLLLLTNDGELCHALIHPDKHQEKEYIVKVDKPIDATFCETLSNGVPVDGQTTLPCTVVQIDEKTFKIVLKQGLNRQIRKMAKHCGRQVVDLYRVRIANLILDPKTVPEGQYCQIDIAKLVLSV</sequence>
<evidence type="ECO:0000256" key="2">
    <source>
        <dbReference type="ARBA" id="ARBA00023235"/>
    </source>
</evidence>
<name>V4HRY9_PSEL2</name>
<dbReference type="Proteomes" id="UP000017820">
    <property type="component" value="Unassembled WGS sequence"/>
</dbReference>